<dbReference type="EMBL" id="FMXO01000004">
    <property type="protein sequence ID" value="SDB16687.1"/>
    <property type="molecule type" value="Genomic_DNA"/>
</dbReference>
<dbReference type="PROSITE" id="PS00444">
    <property type="entry name" value="POLYPRENYL_SYNTHASE_2"/>
    <property type="match status" value="1"/>
</dbReference>
<gene>
    <name evidence="8" type="ORF">SAMN05660653_00776</name>
</gene>
<dbReference type="InterPro" id="IPR000092">
    <property type="entry name" value="Polyprenyl_synt"/>
</dbReference>
<dbReference type="SFLD" id="SFLDG01017">
    <property type="entry name" value="Polyprenyl_Transferase_Like"/>
    <property type="match status" value="1"/>
</dbReference>
<dbReference type="CDD" id="cd00685">
    <property type="entry name" value="Trans_IPPS_HT"/>
    <property type="match status" value="1"/>
</dbReference>
<dbReference type="AlphaFoldDB" id="A0A1G6B7Q6"/>
<dbReference type="PANTHER" id="PTHR43281">
    <property type="entry name" value="FARNESYL DIPHOSPHATE SYNTHASE"/>
    <property type="match status" value="1"/>
</dbReference>
<dbReference type="PROSITE" id="PS00723">
    <property type="entry name" value="POLYPRENYL_SYNTHASE_1"/>
    <property type="match status" value="1"/>
</dbReference>
<dbReference type="InterPro" id="IPR053378">
    <property type="entry name" value="Prenyl_diphosphate_synthase"/>
</dbReference>
<dbReference type="RefSeq" id="WP_092117444.1">
    <property type="nucleotide sequence ID" value="NZ_FMXO01000004.1"/>
</dbReference>
<reference evidence="8 9" key="1">
    <citation type="submission" date="2016-10" db="EMBL/GenBank/DDBJ databases">
        <authorList>
            <person name="de Groot N.N."/>
        </authorList>
    </citation>
    <scope>NUCLEOTIDE SEQUENCE [LARGE SCALE GENOMIC DNA]</scope>
    <source>
        <strain evidence="8 9">ASO4-2</strain>
    </source>
</reference>
<name>A0A1G6B7Q6_9BACT</name>
<evidence type="ECO:0000256" key="2">
    <source>
        <dbReference type="ARBA" id="ARBA00006706"/>
    </source>
</evidence>
<evidence type="ECO:0000256" key="6">
    <source>
        <dbReference type="ARBA" id="ARBA00023229"/>
    </source>
</evidence>
<organism evidence="8 9">
    <name type="scientific">Desulfonatronum thiosulfatophilum</name>
    <dbReference type="NCBI Taxonomy" id="617002"/>
    <lineage>
        <taxon>Bacteria</taxon>
        <taxon>Pseudomonadati</taxon>
        <taxon>Thermodesulfobacteriota</taxon>
        <taxon>Desulfovibrionia</taxon>
        <taxon>Desulfovibrionales</taxon>
        <taxon>Desulfonatronaceae</taxon>
        <taxon>Desulfonatronum</taxon>
    </lineage>
</organism>
<dbReference type="SFLD" id="SFLDS00005">
    <property type="entry name" value="Isoprenoid_Synthase_Type_I"/>
    <property type="match status" value="1"/>
</dbReference>
<evidence type="ECO:0000256" key="3">
    <source>
        <dbReference type="ARBA" id="ARBA00022679"/>
    </source>
</evidence>
<dbReference type="GO" id="GO:0005737">
    <property type="term" value="C:cytoplasm"/>
    <property type="evidence" value="ECO:0007669"/>
    <property type="project" value="UniProtKB-ARBA"/>
</dbReference>
<keyword evidence="6" id="KW-0414">Isoprene biosynthesis</keyword>
<dbReference type="InterPro" id="IPR033749">
    <property type="entry name" value="Polyprenyl_synt_CS"/>
</dbReference>
<accession>A0A1G6B7Q6</accession>
<evidence type="ECO:0000256" key="5">
    <source>
        <dbReference type="ARBA" id="ARBA00022842"/>
    </source>
</evidence>
<proteinExistence type="inferred from homology"/>
<dbReference type="GO" id="GO:0016114">
    <property type="term" value="P:terpenoid biosynthetic process"/>
    <property type="evidence" value="ECO:0007669"/>
    <property type="project" value="UniProtKB-ARBA"/>
</dbReference>
<dbReference type="Gene3D" id="1.10.600.10">
    <property type="entry name" value="Farnesyl Diphosphate Synthase"/>
    <property type="match status" value="1"/>
</dbReference>
<keyword evidence="3 7" id="KW-0808">Transferase</keyword>
<comment type="similarity">
    <text evidence="2 7">Belongs to the FPP/GGPP synthase family.</text>
</comment>
<dbReference type="NCBIfam" id="NF045485">
    <property type="entry name" value="FPPsyn"/>
    <property type="match status" value="1"/>
</dbReference>
<keyword evidence="5" id="KW-0460">Magnesium</keyword>
<sequence>MMKAYLSEIGGEVDRFLAQCLKRDGVPDILLQAMEYSLLAGGKRLRPALCLVWAEMAGESRKHVLPAAAALECIHTYSLVHDDLPAMDDDDLRRGKPSNHKQFGEAMAILAGDALLTEAFGLLFSCTVSAERILSAGQELVRAAGASGMVGGQVLDMEWTGLDAVQVQDLSRMQELKTGALIRASCVCGAVLGGAGANDVERAEAYGVHMGRAFQITDDILDVTGDEDVLGKPVGSDVNMGKVTYPALLGLDASRRLARDHTDQALASLQPYDNHHAHFLRELAEYILIRSA</sequence>
<comment type="cofactor">
    <cofactor evidence="1">
        <name>Mg(2+)</name>
        <dbReference type="ChEBI" id="CHEBI:18420"/>
    </cofactor>
</comment>
<dbReference type="InterPro" id="IPR008949">
    <property type="entry name" value="Isoprenoid_synthase_dom_sf"/>
</dbReference>
<dbReference type="GO" id="GO:0004659">
    <property type="term" value="F:prenyltransferase activity"/>
    <property type="evidence" value="ECO:0007669"/>
    <property type="project" value="InterPro"/>
</dbReference>
<dbReference type="FunFam" id="1.10.600.10:FF:000001">
    <property type="entry name" value="Geranylgeranyl diphosphate synthase"/>
    <property type="match status" value="1"/>
</dbReference>
<protein>
    <submittedName>
        <fullName evidence="8">Geranylgeranyl diphosphate synthase, type II</fullName>
    </submittedName>
</protein>
<dbReference type="STRING" id="617002.SAMN05660653_00776"/>
<evidence type="ECO:0000313" key="8">
    <source>
        <dbReference type="EMBL" id="SDB16687.1"/>
    </source>
</evidence>
<dbReference type="Proteomes" id="UP000198771">
    <property type="component" value="Unassembled WGS sequence"/>
</dbReference>
<dbReference type="Pfam" id="PF00348">
    <property type="entry name" value="polyprenyl_synt"/>
    <property type="match status" value="1"/>
</dbReference>
<evidence type="ECO:0000313" key="9">
    <source>
        <dbReference type="Proteomes" id="UP000198771"/>
    </source>
</evidence>
<evidence type="ECO:0000256" key="7">
    <source>
        <dbReference type="RuleBase" id="RU004466"/>
    </source>
</evidence>
<dbReference type="PANTHER" id="PTHR43281:SF1">
    <property type="entry name" value="FARNESYL DIPHOSPHATE SYNTHASE"/>
    <property type="match status" value="1"/>
</dbReference>
<keyword evidence="4" id="KW-0479">Metal-binding</keyword>
<dbReference type="GO" id="GO:0046872">
    <property type="term" value="F:metal ion binding"/>
    <property type="evidence" value="ECO:0007669"/>
    <property type="project" value="UniProtKB-KW"/>
</dbReference>
<dbReference type="SUPFAM" id="SSF48576">
    <property type="entry name" value="Terpenoid synthases"/>
    <property type="match status" value="1"/>
</dbReference>
<evidence type="ECO:0000256" key="4">
    <source>
        <dbReference type="ARBA" id="ARBA00022723"/>
    </source>
</evidence>
<keyword evidence="9" id="KW-1185">Reference proteome</keyword>
<evidence type="ECO:0000256" key="1">
    <source>
        <dbReference type="ARBA" id="ARBA00001946"/>
    </source>
</evidence>
<dbReference type="OrthoDB" id="9805316at2"/>